<evidence type="ECO:0000256" key="7">
    <source>
        <dbReference type="ARBA" id="ARBA00022777"/>
    </source>
</evidence>
<dbReference type="InterPro" id="IPR003661">
    <property type="entry name" value="HisK_dim/P_dom"/>
</dbReference>
<keyword evidence="9" id="KW-0902">Two-component regulatory system</keyword>
<dbReference type="RefSeq" id="WP_377242932.1">
    <property type="nucleotide sequence ID" value="NZ_JBHLXP010000001.1"/>
</dbReference>
<dbReference type="Gene3D" id="1.10.287.130">
    <property type="match status" value="1"/>
</dbReference>
<dbReference type="Pfam" id="PF02518">
    <property type="entry name" value="HATPase_c"/>
    <property type="match status" value="1"/>
</dbReference>
<dbReference type="InterPro" id="IPR003660">
    <property type="entry name" value="HAMP_dom"/>
</dbReference>
<dbReference type="Proteomes" id="UP001589813">
    <property type="component" value="Unassembled WGS sequence"/>
</dbReference>
<feature type="domain" description="HAMP" evidence="13">
    <location>
        <begin position="193"/>
        <end position="247"/>
    </location>
</feature>
<dbReference type="Pfam" id="PF00672">
    <property type="entry name" value="HAMP"/>
    <property type="match status" value="1"/>
</dbReference>
<evidence type="ECO:0000256" key="4">
    <source>
        <dbReference type="ARBA" id="ARBA00022553"/>
    </source>
</evidence>
<keyword evidence="8 11" id="KW-1133">Transmembrane helix</keyword>
<name>A0ABV6BCL1_9GAMM</name>
<dbReference type="CDD" id="cd00082">
    <property type="entry name" value="HisKA"/>
    <property type="match status" value="1"/>
</dbReference>
<dbReference type="InterPro" id="IPR005467">
    <property type="entry name" value="His_kinase_dom"/>
</dbReference>
<dbReference type="InterPro" id="IPR003594">
    <property type="entry name" value="HATPase_dom"/>
</dbReference>
<evidence type="ECO:0000256" key="9">
    <source>
        <dbReference type="ARBA" id="ARBA00023012"/>
    </source>
</evidence>
<feature type="transmembrane region" description="Helical" evidence="11">
    <location>
        <begin position="173"/>
        <end position="196"/>
    </location>
</feature>
<keyword evidence="5" id="KW-0808">Transferase</keyword>
<organism evidence="14 15">
    <name type="scientific">Rheinheimera tilapiae</name>
    <dbReference type="NCBI Taxonomy" id="875043"/>
    <lineage>
        <taxon>Bacteria</taxon>
        <taxon>Pseudomonadati</taxon>
        <taxon>Pseudomonadota</taxon>
        <taxon>Gammaproteobacteria</taxon>
        <taxon>Chromatiales</taxon>
        <taxon>Chromatiaceae</taxon>
        <taxon>Rheinheimera</taxon>
    </lineage>
</organism>
<accession>A0ABV6BCL1</accession>
<dbReference type="EC" id="2.7.13.3" evidence="3"/>
<dbReference type="SMART" id="SM00388">
    <property type="entry name" value="HisKA"/>
    <property type="match status" value="1"/>
</dbReference>
<protein>
    <recommendedName>
        <fullName evidence="3">histidine kinase</fullName>
        <ecNumber evidence="3">2.7.13.3</ecNumber>
    </recommendedName>
</protein>
<keyword evidence="6 11" id="KW-0812">Transmembrane</keyword>
<dbReference type="SUPFAM" id="SSF47384">
    <property type="entry name" value="Homodimeric domain of signal transducing histidine kinase"/>
    <property type="match status" value="1"/>
</dbReference>
<evidence type="ECO:0000256" key="10">
    <source>
        <dbReference type="ARBA" id="ARBA00023136"/>
    </source>
</evidence>
<dbReference type="InterPro" id="IPR004358">
    <property type="entry name" value="Sig_transdc_His_kin-like_C"/>
</dbReference>
<dbReference type="SUPFAM" id="SSF55874">
    <property type="entry name" value="ATPase domain of HSP90 chaperone/DNA topoisomerase II/histidine kinase"/>
    <property type="match status" value="1"/>
</dbReference>
<evidence type="ECO:0000259" key="13">
    <source>
        <dbReference type="PROSITE" id="PS50885"/>
    </source>
</evidence>
<comment type="subcellular location">
    <subcellularLocation>
        <location evidence="2">Membrane</location>
    </subcellularLocation>
</comment>
<evidence type="ECO:0000313" key="14">
    <source>
        <dbReference type="EMBL" id="MFC0048599.1"/>
    </source>
</evidence>
<dbReference type="CDD" id="cd00075">
    <property type="entry name" value="HATPase"/>
    <property type="match status" value="1"/>
</dbReference>
<evidence type="ECO:0000256" key="6">
    <source>
        <dbReference type="ARBA" id="ARBA00022692"/>
    </source>
</evidence>
<dbReference type="PANTHER" id="PTHR45436">
    <property type="entry name" value="SENSOR HISTIDINE KINASE YKOH"/>
    <property type="match status" value="1"/>
</dbReference>
<dbReference type="PANTHER" id="PTHR45436:SF8">
    <property type="entry name" value="HISTIDINE KINASE"/>
    <property type="match status" value="1"/>
</dbReference>
<feature type="domain" description="Histidine kinase" evidence="12">
    <location>
        <begin position="255"/>
        <end position="460"/>
    </location>
</feature>
<dbReference type="InterPro" id="IPR036890">
    <property type="entry name" value="HATPase_C_sf"/>
</dbReference>
<dbReference type="InterPro" id="IPR036097">
    <property type="entry name" value="HisK_dim/P_sf"/>
</dbReference>
<evidence type="ECO:0000256" key="11">
    <source>
        <dbReference type="SAM" id="Phobius"/>
    </source>
</evidence>
<keyword evidence="7 14" id="KW-0418">Kinase</keyword>
<comment type="caution">
    <text evidence="14">The sequence shown here is derived from an EMBL/GenBank/DDBJ whole genome shotgun (WGS) entry which is preliminary data.</text>
</comment>
<dbReference type="Gene3D" id="3.30.565.10">
    <property type="entry name" value="Histidine kinase-like ATPase, C-terminal domain"/>
    <property type="match status" value="1"/>
</dbReference>
<dbReference type="PROSITE" id="PS50109">
    <property type="entry name" value="HIS_KIN"/>
    <property type="match status" value="1"/>
</dbReference>
<evidence type="ECO:0000259" key="12">
    <source>
        <dbReference type="PROSITE" id="PS50109"/>
    </source>
</evidence>
<dbReference type="PRINTS" id="PR00344">
    <property type="entry name" value="BCTRLSENSOR"/>
</dbReference>
<keyword evidence="4" id="KW-0597">Phosphoprotein</keyword>
<dbReference type="GO" id="GO:0016301">
    <property type="term" value="F:kinase activity"/>
    <property type="evidence" value="ECO:0007669"/>
    <property type="project" value="UniProtKB-KW"/>
</dbReference>
<dbReference type="PROSITE" id="PS50885">
    <property type="entry name" value="HAMP"/>
    <property type="match status" value="1"/>
</dbReference>
<keyword evidence="15" id="KW-1185">Reference proteome</keyword>
<dbReference type="InterPro" id="IPR050428">
    <property type="entry name" value="TCS_sensor_his_kinase"/>
</dbReference>
<evidence type="ECO:0000256" key="8">
    <source>
        <dbReference type="ARBA" id="ARBA00022989"/>
    </source>
</evidence>
<dbReference type="EMBL" id="JBHLXP010000001">
    <property type="protein sequence ID" value="MFC0048599.1"/>
    <property type="molecule type" value="Genomic_DNA"/>
</dbReference>
<evidence type="ECO:0000256" key="5">
    <source>
        <dbReference type="ARBA" id="ARBA00022679"/>
    </source>
</evidence>
<dbReference type="SMART" id="SM00304">
    <property type="entry name" value="HAMP"/>
    <property type="match status" value="1"/>
</dbReference>
<evidence type="ECO:0000256" key="1">
    <source>
        <dbReference type="ARBA" id="ARBA00000085"/>
    </source>
</evidence>
<proteinExistence type="predicted"/>
<evidence type="ECO:0000256" key="2">
    <source>
        <dbReference type="ARBA" id="ARBA00004370"/>
    </source>
</evidence>
<evidence type="ECO:0000256" key="3">
    <source>
        <dbReference type="ARBA" id="ARBA00012438"/>
    </source>
</evidence>
<sequence length="464" mass="51923">MRAIHRFTASSSFFVGLLFSSMVLVGIFFVFYFVVLTNNDIFLRESEAAIDVKMQQLQQLEKLAGIDAVSSHLTALQADDQGYLFAMRAPAGPGLLQHNIPFWPSSIETTYPNGMILFEIPNALLQHSSQSTRWRSEHYDVMARTYQFASGHELLVGRNIDDLEIAQWVGSTFGWLMIALLLSISLISFAVAYYVVTRINRISETADRIINTGRLSERLPVDNSWDDLSKLSLSLNRMFAELEQQVHAIKTVSDNIAHDLRTPLTRIRSKLDPVQPETLKETLVTDVDHLLAMFAGLLRIAELENSQQRSAFALQPVHVIVEDVIELYAPLFEERQQDFSSECRDLIAVCDKDLIFQAIANVLDNAVKFTPLHGSIHLALQQDGSDCVIRVTDSGPGISAADMDKITQRFYRAESSRTTPGFGLGMAMVNAIMQVHQGEVRFANQPSAGLCCELRFPINRQLAG</sequence>
<gene>
    <name evidence="14" type="ORF">ACFFJP_09895</name>
</gene>
<feature type="transmembrane region" description="Helical" evidence="11">
    <location>
        <begin position="12"/>
        <end position="35"/>
    </location>
</feature>
<keyword evidence="10 11" id="KW-0472">Membrane</keyword>
<comment type="catalytic activity">
    <reaction evidence="1">
        <text>ATP + protein L-histidine = ADP + protein N-phospho-L-histidine.</text>
        <dbReference type="EC" id="2.7.13.3"/>
    </reaction>
</comment>
<reference evidence="14 15" key="1">
    <citation type="submission" date="2024-09" db="EMBL/GenBank/DDBJ databases">
        <authorList>
            <person name="Sun Q."/>
            <person name="Mori K."/>
        </authorList>
    </citation>
    <scope>NUCLEOTIDE SEQUENCE [LARGE SCALE GENOMIC DNA]</scope>
    <source>
        <strain evidence="14 15">KCTC 23315</strain>
    </source>
</reference>
<evidence type="ECO:0000313" key="15">
    <source>
        <dbReference type="Proteomes" id="UP001589813"/>
    </source>
</evidence>
<dbReference type="SMART" id="SM00387">
    <property type="entry name" value="HATPase_c"/>
    <property type="match status" value="1"/>
</dbReference>